<evidence type="ECO:0000256" key="1">
    <source>
        <dbReference type="SAM" id="MobiDB-lite"/>
    </source>
</evidence>
<feature type="compositionally biased region" description="Acidic residues" evidence="1">
    <location>
        <begin position="51"/>
        <end position="68"/>
    </location>
</feature>
<feature type="compositionally biased region" description="Low complexity" evidence="1">
    <location>
        <begin position="40"/>
        <end position="50"/>
    </location>
</feature>
<dbReference type="AlphaFoldDB" id="A0A0D2YGQ4"/>
<dbReference type="VEuPathDB" id="FungiDB:FOXG_15495"/>
<sequence length="130" mass="14784">MMKPDWPRTRKPDRESNESQRYSYGDTNIDLFNRDQSAYSNEIGSLSSEESSNDYESSEDEDDFEESEREVSLDDWMSDAGSRDAPDMSLFRQDPGHKSENETAAKSSEDFLELLFGLSLSLSMEALVNG</sequence>
<name>A0A0D2YGQ4_FUSOF</name>
<protein>
    <submittedName>
        <fullName evidence="2">Uncharacterized protein</fullName>
    </submittedName>
</protein>
<dbReference type="Proteomes" id="UP000002489">
    <property type="component" value="Unassembled WGS sequence"/>
</dbReference>
<proteinExistence type="predicted"/>
<reference evidence="3" key="1">
    <citation type="journal article" date="2012" name="Mol. Plant Microbe Interact.">
        <title>A highly conserved effector in Fusarium oxysporum is required for full virulence on Arabidopsis.</title>
        <authorList>
            <person name="Thatcher L.F."/>
            <person name="Gardiner D.M."/>
            <person name="Kazan K."/>
            <person name="Manners J."/>
        </authorList>
    </citation>
    <scope>NUCLEOTIDE SEQUENCE [LARGE SCALE GENOMIC DNA]</scope>
    <source>
        <strain evidence="3">Fo5176</strain>
    </source>
</reference>
<dbReference type="EnsemblFungi" id="FOXG_15495T0">
    <property type="protein sequence ID" value="FOXG_15495P0"/>
    <property type="gene ID" value="FOXG_15495"/>
</dbReference>
<feature type="compositionally biased region" description="Basic and acidic residues" evidence="1">
    <location>
        <begin position="94"/>
        <end position="106"/>
    </location>
</feature>
<evidence type="ECO:0000313" key="3">
    <source>
        <dbReference type="Proteomes" id="UP000002489"/>
    </source>
</evidence>
<gene>
    <name evidence="2" type="primary">28956547</name>
</gene>
<accession>A0A0D2YGQ4</accession>
<evidence type="ECO:0000313" key="2">
    <source>
        <dbReference type="EnsemblFungi" id="FOXG_15495P0"/>
    </source>
</evidence>
<reference evidence="2" key="2">
    <citation type="submission" date="2025-08" db="UniProtKB">
        <authorList>
            <consortium name="EnsemblFungi"/>
        </authorList>
    </citation>
    <scope>IDENTIFICATION</scope>
    <source>
        <strain evidence="2">4287 / CBS 123668 / FGSC 9935 / NRRL 34936</strain>
    </source>
</reference>
<feature type="compositionally biased region" description="Basic and acidic residues" evidence="1">
    <location>
        <begin position="1"/>
        <end position="18"/>
    </location>
</feature>
<organism evidence="2 3">
    <name type="scientific">Fusarium oxysporum (strain Fo5176)</name>
    <name type="common">Fusarium vascular wilt</name>
    <dbReference type="NCBI Taxonomy" id="660025"/>
    <lineage>
        <taxon>Eukaryota</taxon>
        <taxon>Fungi</taxon>
        <taxon>Dikarya</taxon>
        <taxon>Ascomycota</taxon>
        <taxon>Pezizomycotina</taxon>
        <taxon>Sordariomycetes</taxon>
        <taxon>Hypocreomycetidae</taxon>
        <taxon>Hypocreales</taxon>
        <taxon>Nectriaceae</taxon>
        <taxon>Fusarium</taxon>
        <taxon>Fusarium oxysporum species complex</taxon>
    </lineage>
</organism>
<feature type="region of interest" description="Disordered" evidence="1">
    <location>
        <begin position="1"/>
        <end position="106"/>
    </location>
</feature>